<organism evidence="1 2">
    <name type="scientific">Candidatus Ozemobacter sibiricus</name>
    <dbReference type="NCBI Taxonomy" id="2268124"/>
    <lineage>
        <taxon>Bacteria</taxon>
        <taxon>Candidatus Ozemobacteria</taxon>
        <taxon>Candidatus Ozemobacterales</taxon>
        <taxon>Candidatus Ozemobacteraceae</taxon>
        <taxon>Candidatus Ozemobacter</taxon>
    </lineage>
</organism>
<evidence type="ECO:0000313" key="1">
    <source>
        <dbReference type="EMBL" id="RCK78259.1"/>
    </source>
</evidence>
<dbReference type="EMBL" id="QOQW01000025">
    <property type="protein sequence ID" value="RCK78259.1"/>
    <property type="molecule type" value="Genomic_DNA"/>
</dbReference>
<dbReference type="AlphaFoldDB" id="A0A367ZKI5"/>
<sequence length="741" mass="81498">MALSVIVCIILVVAAFFLVSSFLTRTQQQTARYYFDTENALNLAESTAQELVWALRTLTHPGSDRPDLQALFDQLLGVPAGREAAVLDLRPGPAIEPLLADLGSISPLRITAQAFLSGFKPLALPPAALGLRPDPREKEGLLKLQITVHCGEAIRVLNVLHRVKVMRITHPVLSRFTLFVKEAPTTGAWTATMNPLHQDDQSLNADPDAYFLADHRQPASPIVLDHGRTIDLAPGGSFDFAGNAEAGKAIAADNAPVFFGGKWRVGLAEGNDRSATSERFLVRLAKYDLMEDIQEMSLEATKRTLLNPPPRSSIHAAWLQTFGVNDDWRMGGAPIPLEQTQAYQFYKHPDPEHPTRIDQMKGSFAFRLFGTLDRFSPTLVLGDVERYYQRLVSIDCDFRGFRFLAVTLPFLDEEWFSRLKAPASLDRFGLDPLTITTLQGVATVFGIRPGHDDDLGFAWEYYRDRFRCMLLPEHVLRGLDFVFTNRETGQRGRPVTQNNGTSPMPANGEVYSRLPWRQLDLPPPPASGRGVERPFLGRQVTVRHREGEPLFQGDLNDVDGLHDMIVRGARRFATTEAFLERCRLPSLRPGVCRLALPGAVIVTPAPGPALRFPGPVRVERGGVLVVMGDVLLNAPIETAPGELLTIVASGKVTIATAGPLAVSLIAAGGLTKDPALPGFSIDGPVAAARLDFAPLVAGAGPKRIAYAPIFDERRPRPDEPHFPRRLVLSDEFRQFFSKALP</sequence>
<comment type="caution">
    <text evidence="1">The sequence shown here is derived from an EMBL/GenBank/DDBJ whole genome shotgun (WGS) entry which is preliminary data.</text>
</comment>
<proteinExistence type="predicted"/>
<reference evidence="1 2" key="1">
    <citation type="submission" date="2018-05" db="EMBL/GenBank/DDBJ databases">
        <title>A metagenomic window into the 2 km-deep terrestrial subsurface aquifer revealed taxonomically and functionally diverse microbial community comprising novel uncultured bacterial lineages.</title>
        <authorList>
            <person name="Kadnikov V.V."/>
            <person name="Mardanov A.V."/>
            <person name="Beletsky A.V."/>
            <person name="Banks D."/>
            <person name="Pimenov N.V."/>
            <person name="Frank Y.A."/>
            <person name="Karnachuk O.V."/>
            <person name="Ravin N.V."/>
        </authorList>
    </citation>
    <scope>NUCLEOTIDE SEQUENCE [LARGE SCALE GENOMIC DNA]</scope>
    <source>
        <strain evidence="1">BY5</strain>
    </source>
</reference>
<protein>
    <submittedName>
        <fullName evidence="1">Uncharacterized protein</fullName>
    </submittedName>
</protein>
<evidence type="ECO:0000313" key="2">
    <source>
        <dbReference type="Proteomes" id="UP000252355"/>
    </source>
</evidence>
<accession>A0A367ZKI5</accession>
<name>A0A367ZKI5_9BACT</name>
<dbReference type="Proteomes" id="UP000252355">
    <property type="component" value="Unassembled WGS sequence"/>
</dbReference>
<gene>
    <name evidence="1" type="ORF">OZSIB_1636</name>
</gene>